<comment type="caution">
    <text evidence="2">The sequence shown here is derived from an EMBL/GenBank/DDBJ whole genome shotgun (WGS) entry which is preliminary data.</text>
</comment>
<dbReference type="InterPro" id="IPR036388">
    <property type="entry name" value="WH-like_DNA-bd_sf"/>
</dbReference>
<name>A0A429ZM67_9ENTE</name>
<dbReference type="EMBL" id="NGJU01000013">
    <property type="protein sequence ID" value="RST94756.1"/>
    <property type="molecule type" value="Genomic_DNA"/>
</dbReference>
<gene>
    <name evidence="2" type="ORF">CBF35_09440</name>
</gene>
<dbReference type="InterPro" id="IPR001279">
    <property type="entry name" value="Metallo-B-lactamas"/>
</dbReference>
<sequence>MNTLTKGAVLNMEQIKDNLYAIKIPLPNSPLRATTTYFIKGQPGQRHLLIDTAFNADSCEEVLMKAFAELEVSLADTDIFITHMHVDHCGLISRLKVPSNTIYASEVDKYWIDGFNEADYWQWQRMNNRWAGTPEALSLENHEHVAYTYRPNKKVPLQTVTPETELSYGGYLLKVIDLAGHTPGQVGLWEEEQSFMFSADHVLNRVSPNIAFWDQEHDYLGAYLSNLAKVKKLPVKKLYSAHFQELDDHGRRIDELIAHHEERLAEIVSLVGASSEAVTAFEIAEKMPWLGGKKVTEIAPQQRWFACTEVLAHLHHLATTGKLKVRQEADTYKFSI</sequence>
<dbReference type="SMART" id="SM00849">
    <property type="entry name" value="Lactamase_B"/>
    <property type="match status" value="1"/>
</dbReference>
<accession>A0A429ZM67</accession>
<dbReference type="SUPFAM" id="SSF56281">
    <property type="entry name" value="Metallo-hydrolase/oxidoreductase"/>
    <property type="match status" value="1"/>
</dbReference>
<dbReference type="Gene3D" id="1.10.10.10">
    <property type="entry name" value="Winged helix-like DNA-binding domain superfamily/Winged helix DNA-binding domain"/>
    <property type="match status" value="1"/>
</dbReference>
<dbReference type="PANTHER" id="PTHR23131:SF4">
    <property type="entry name" value="METALLO-BETA-LACTAMASE SUPERFAMILY POTEIN"/>
    <property type="match status" value="1"/>
</dbReference>
<dbReference type="InterPro" id="IPR036866">
    <property type="entry name" value="RibonucZ/Hydroxyglut_hydro"/>
</dbReference>
<dbReference type="Proteomes" id="UP000287239">
    <property type="component" value="Unassembled WGS sequence"/>
</dbReference>
<evidence type="ECO:0000259" key="1">
    <source>
        <dbReference type="SMART" id="SM00849"/>
    </source>
</evidence>
<keyword evidence="3" id="KW-1185">Reference proteome</keyword>
<proteinExistence type="predicted"/>
<feature type="domain" description="Metallo-beta-lactamase" evidence="1">
    <location>
        <begin position="33"/>
        <end position="242"/>
    </location>
</feature>
<reference evidence="2 3" key="1">
    <citation type="submission" date="2017-05" db="EMBL/GenBank/DDBJ databases">
        <title>Vagococcus spp. assemblies.</title>
        <authorList>
            <person name="Gulvik C.A."/>
        </authorList>
    </citation>
    <scope>NUCLEOTIDE SEQUENCE [LARGE SCALE GENOMIC DNA]</scope>
    <source>
        <strain evidence="2 3">NCFB 2777</strain>
    </source>
</reference>
<dbReference type="PANTHER" id="PTHR23131">
    <property type="entry name" value="ENDORIBONUCLEASE LACTB2"/>
    <property type="match status" value="1"/>
</dbReference>
<dbReference type="InterPro" id="IPR050662">
    <property type="entry name" value="Sec-metab_biosynth-thioest"/>
</dbReference>
<dbReference type="Pfam" id="PF00753">
    <property type="entry name" value="Lactamase_B"/>
    <property type="match status" value="1"/>
</dbReference>
<dbReference type="AlphaFoldDB" id="A0A429ZM67"/>
<evidence type="ECO:0000313" key="2">
    <source>
        <dbReference type="EMBL" id="RST94756.1"/>
    </source>
</evidence>
<protein>
    <recommendedName>
        <fullName evidence="1">Metallo-beta-lactamase domain-containing protein</fullName>
    </recommendedName>
</protein>
<dbReference type="Gene3D" id="3.60.15.10">
    <property type="entry name" value="Ribonuclease Z/Hydroxyacylglutathione hydrolase-like"/>
    <property type="match status" value="1"/>
</dbReference>
<dbReference type="OrthoDB" id="9802248at2"/>
<organism evidence="2 3">
    <name type="scientific">Vagococcus salmoninarum</name>
    <dbReference type="NCBI Taxonomy" id="2739"/>
    <lineage>
        <taxon>Bacteria</taxon>
        <taxon>Bacillati</taxon>
        <taxon>Bacillota</taxon>
        <taxon>Bacilli</taxon>
        <taxon>Lactobacillales</taxon>
        <taxon>Enterococcaceae</taxon>
        <taxon>Vagococcus</taxon>
    </lineage>
</organism>
<evidence type="ECO:0000313" key="3">
    <source>
        <dbReference type="Proteomes" id="UP000287239"/>
    </source>
</evidence>